<comment type="caution">
    <text evidence="8">The sequence shown here is derived from an EMBL/GenBank/DDBJ whole genome shotgun (WGS) entry which is preliminary data.</text>
</comment>
<evidence type="ECO:0000313" key="9">
    <source>
        <dbReference type="Proteomes" id="UP001165292"/>
    </source>
</evidence>
<evidence type="ECO:0000256" key="1">
    <source>
        <dbReference type="ARBA" id="ARBA00004651"/>
    </source>
</evidence>
<evidence type="ECO:0000256" key="7">
    <source>
        <dbReference type="SAM" id="Phobius"/>
    </source>
</evidence>
<feature type="transmembrane region" description="Helical" evidence="7">
    <location>
        <begin position="42"/>
        <end position="58"/>
    </location>
</feature>
<evidence type="ECO:0000256" key="6">
    <source>
        <dbReference type="ARBA" id="ARBA00023136"/>
    </source>
</evidence>
<dbReference type="Pfam" id="PF01891">
    <property type="entry name" value="CbiM"/>
    <property type="match status" value="1"/>
</dbReference>
<dbReference type="Proteomes" id="UP001165292">
    <property type="component" value="Unassembled WGS sequence"/>
</dbReference>
<comment type="subcellular location">
    <subcellularLocation>
        <location evidence="1">Cell membrane</location>
        <topology evidence="1">Multi-pass membrane protein</topology>
    </subcellularLocation>
</comment>
<protein>
    <submittedName>
        <fullName evidence="8">Energy-coupling factor ABC transporter permease</fullName>
    </submittedName>
</protein>
<feature type="transmembrane region" description="Helical" evidence="7">
    <location>
        <begin position="182"/>
        <end position="204"/>
    </location>
</feature>
<reference evidence="8" key="1">
    <citation type="submission" date="2022-06" db="EMBL/GenBank/DDBJ databases">
        <title>Detection of beta-lactamases in bacteria of animal origin.</title>
        <authorList>
            <person name="Mlynarcik P."/>
            <person name="Zdarska V."/>
            <person name="Chudobova H."/>
            <person name="Prochazkova P."/>
            <person name="Hricova K."/>
            <person name="Mezerova K."/>
            <person name="Bardon J."/>
            <person name="Dolejska M."/>
            <person name="Sukkar I."/>
            <person name="Kolar M."/>
        </authorList>
    </citation>
    <scope>NUCLEOTIDE SEQUENCE</scope>
    <source>
        <strain evidence="8">S 300-3</strain>
    </source>
</reference>
<name>A0AA41WLD4_9GAMM</name>
<dbReference type="AlphaFoldDB" id="A0AA41WLD4"/>
<keyword evidence="2" id="KW-0813">Transport</keyword>
<dbReference type="Gene3D" id="1.10.1760.20">
    <property type="match status" value="1"/>
</dbReference>
<evidence type="ECO:0000256" key="4">
    <source>
        <dbReference type="ARBA" id="ARBA00022692"/>
    </source>
</evidence>
<keyword evidence="6 7" id="KW-0472">Membrane</keyword>
<sequence length="227" mass="25618">MISAELLAPSSIYTGWFIYGLALIWATLRAPWVELFSDSRRQHILFATILAIFILWLVRRDFESGLSFHFIGLTAVTLLLDWPLAILAAFLAQLGLTVTGHQHLLALGMNGVLLVLIPVAVTEACAQLVERKQPRNLFVFIFFSGFFPAALATLLCVLASLAVLLVDGRYPMPPWLDDFAGYIWLIMFPEAFINGTAISALVVYKPEWLETFNRSRYLQAPWKEDER</sequence>
<accession>A0AA41WLD4</accession>
<organism evidence="8 9">
    <name type="scientific">Stutzerimonas nitrititolerans</name>
    <dbReference type="NCBI Taxonomy" id="2482751"/>
    <lineage>
        <taxon>Bacteria</taxon>
        <taxon>Pseudomonadati</taxon>
        <taxon>Pseudomonadota</taxon>
        <taxon>Gammaproteobacteria</taxon>
        <taxon>Pseudomonadales</taxon>
        <taxon>Pseudomonadaceae</taxon>
        <taxon>Stutzerimonas</taxon>
    </lineage>
</organism>
<gene>
    <name evidence="8" type="ORF">NJF43_03925</name>
</gene>
<keyword evidence="4 7" id="KW-0812">Transmembrane</keyword>
<dbReference type="RefSeq" id="WP_115027465.1">
    <property type="nucleotide sequence ID" value="NZ_DAMAWZ010000013.1"/>
</dbReference>
<evidence type="ECO:0000256" key="2">
    <source>
        <dbReference type="ARBA" id="ARBA00022448"/>
    </source>
</evidence>
<dbReference type="GO" id="GO:0000041">
    <property type="term" value="P:transition metal ion transport"/>
    <property type="evidence" value="ECO:0007669"/>
    <property type="project" value="InterPro"/>
</dbReference>
<feature type="transmembrane region" description="Helical" evidence="7">
    <location>
        <begin position="104"/>
        <end position="125"/>
    </location>
</feature>
<dbReference type="EMBL" id="JAMYBS010000003">
    <property type="protein sequence ID" value="MCO7543901.1"/>
    <property type="molecule type" value="Genomic_DNA"/>
</dbReference>
<evidence type="ECO:0000256" key="5">
    <source>
        <dbReference type="ARBA" id="ARBA00022989"/>
    </source>
</evidence>
<dbReference type="GO" id="GO:0005886">
    <property type="term" value="C:plasma membrane"/>
    <property type="evidence" value="ECO:0007669"/>
    <property type="project" value="UniProtKB-SubCell"/>
</dbReference>
<keyword evidence="5 7" id="KW-1133">Transmembrane helix</keyword>
<proteinExistence type="predicted"/>
<feature type="transmembrane region" description="Helical" evidence="7">
    <location>
        <begin position="12"/>
        <end position="30"/>
    </location>
</feature>
<feature type="transmembrane region" description="Helical" evidence="7">
    <location>
        <begin position="70"/>
        <end position="92"/>
    </location>
</feature>
<evidence type="ECO:0000313" key="8">
    <source>
        <dbReference type="EMBL" id="MCO7543901.1"/>
    </source>
</evidence>
<evidence type="ECO:0000256" key="3">
    <source>
        <dbReference type="ARBA" id="ARBA00022475"/>
    </source>
</evidence>
<feature type="transmembrane region" description="Helical" evidence="7">
    <location>
        <begin position="137"/>
        <end position="162"/>
    </location>
</feature>
<keyword evidence="3" id="KW-1003">Cell membrane</keyword>
<dbReference type="InterPro" id="IPR002751">
    <property type="entry name" value="CbiM/NikMN"/>
</dbReference>